<organism evidence="1 2">
    <name type="scientific">Macrolepiota fuliginosa MF-IS2</name>
    <dbReference type="NCBI Taxonomy" id="1400762"/>
    <lineage>
        <taxon>Eukaryota</taxon>
        <taxon>Fungi</taxon>
        <taxon>Dikarya</taxon>
        <taxon>Basidiomycota</taxon>
        <taxon>Agaricomycotina</taxon>
        <taxon>Agaricomycetes</taxon>
        <taxon>Agaricomycetidae</taxon>
        <taxon>Agaricales</taxon>
        <taxon>Agaricineae</taxon>
        <taxon>Agaricaceae</taxon>
        <taxon>Macrolepiota</taxon>
    </lineage>
</organism>
<dbReference type="Proteomes" id="UP000807342">
    <property type="component" value="Unassembled WGS sequence"/>
</dbReference>
<gene>
    <name evidence="1" type="ORF">P691DRAFT_764025</name>
</gene>
<proteinExistence type="predicted"/>
<keyword evidence="2" id="KW-1185">Reference proteome</keyword>
<reference evidence="1" key="1">
    <citation type="submission" date="2020-11" db="EMBL/GenBank/DDBJ databases">
        <authorList>
            <consortium name="DOE Joint Genome Institute"/>
            <person name="Ahrendt S."/>
            <person name="Riley R."/>
            <person name="Andreopoulos W."/>
            <person name="Labutti K."/>
            <person name="Pangilinan J."/>
            <person name="Ruiz-Duenas F.J."/>
            <person name="Barrasa J.M."/>
            <person name="Sanchez-Garcia M."/>
            <person name="Camarero S."/>
            <person name="Miyauchi S."/>
            <person name="Serrano A."/>
            <person name="Linde D."/>
            <person name="Babiker R."/>
            <person name="Drula E."/>
            <person name="Ayuso-Fernandez I."/>
            <person name="Pacheco R."/>
            <person name="Padilla G."/>
            <person name="Ferreira P."/>
            <person name="Barriuso J."/>
            <person name="Kellner H."/>
            <person name="Castanera R."/>
            <person name="Alfaro M."/>
            <person name="Ramirez L."/>
            <person name="Pisabarro A.G."/>
            <person name="Kuo A."/>
            <person name="Tritt A."/>
            <person name="Lipzen A."/>
            <person name="He G."/>
            <person name="Yan M."/>
            <person name="Ng V."/>
            <person name="Cullen D."/>
            <person name="Martin F."/>
            <person name="Rosso M.-N."/>
            <person name="Henrissat B."/>
            <person name="Hibbett D."/>
            <person name="Martinez A.T."/>
            <person name="Grigoriev I.V."/>
        </authorList>
    </citation>
    <scope>NUCLEOTIDE SEQUENCE</scope>
    <source>
        <strain evidence="1">MF-IS2</strain>
    </source>
</reference>
<dbReference type="AlphaFoldDB" id="A0A9P6BZL9"/>
<comment type="caution">
    <text evidence="1">The sequence shown here is derived from an EMBL/GenBank/DDBJ whole genome shotgun (WGS) entry which is preliminary data.</text>
</comment>
<protein>
    <submittedName>
        <fullName evidence="1">Uncharacterized protein</fullName>
    </submittedName>
</protein>
<sequence>MSCRLDVDQYSQDKFFKLVLNDPTAYKNFEVSNGLIFLRLNGKHTLCIPDILING</sequence>
<dbReference type="OrthoDB" id="3249394at2759"/>
<accession>A0A9P6BZL9</accession>
<evidence type="ECO:0000313" key="1">
    <source>
        <dbReference type="EMBL" id="KAF9443695.1"/>
    </source>
</evidence>
<name>A0A9P6BZL9_9AGAR</name>
<evidence type="ECO:0000313" key="2">
    <source>
        <dbReference type="Proteomes" id="UP000807342"/>
    </source>
</evidence>
<dbReference type="EMBL" id="MU151443">
    <property type="protein sequence ID" value="KAF9443695.1"/>
    <property type="molecule type" value="Genomic_DNA"/>
</dbReference>